<keyword evidence="3" id="KW-1185">Reference proteome</keyword>
<accession>A0AAE0Z2I6</accession>
<feature type="region of interest" description="Disordered" evidence="1">
    <location>
        <begin position="263"/>
        <end position="287"/>
    </location>
</feature>
<proteinExistence type="predicted"/>
<comment type="caution">
    <text evidence="2">The sequence shown here is derived from an EMBL/GenBank/DDBJ whole genome shotgun (WGS) entry which is preliminary data.</text>
</comment>
<dbReference type="AlphaFoldDB" id="A0AAE0Z2I6"/>
<dbReference type="Proteomes" id="UP001283361">
    <property type="component" value="Unassembled WGS sequence"/>
</dbReference>
<feature type="compositionally biased region" description="Polar residues" evidence="1">
    <location>
        <begin position="268"/>
        <end position="277"/>
    </location>
</feature>
<organism evidence="2 3">
    <name type="scientific">Elysia crispata</name>
    <name type="common">lettuce slug</name>
    <dbReference type="NCBI Taxonomy" id="231223"/>
    <lineage>
        <taxon>Eukaryota</taxon>
        <taxon>Metazoa</taxon>
        <taxon>Spiralia</taxon>
        <taxon>Lophotrochozoa</taxon>
        <taxon>Mollusca</taxon>
        <taxon>Gastropoda</taxon>
        <taxon>Heterobranchia</taxon>
        <taxon>Euthyneura</taxon>
        <taxon>Panpulmonata</taxon>
        <taxon>Sacoglossa</taxon>
        <taxon>Placobranchoidea</taxon>
        <taxon>Plakobranchidae</taxon>
        <taxon>Elysia</taxon>
    </lineage>
</organism>
<reference evidence="2" key="1">
    <citation type="journal article" date="2023" name="G3 (Bethesda)">
        <title>A reference genome for the long-term kleptoplast-retaining sea slug Elysia crispata morphotype clarki.</title>
        <authorList>
            <person name="Eastman K.E."/>
            <person name="Pendleton A.L."/>
            <person name="Shaikh M.A."/>
            <person name="Suttiyut T."/>
            <person name="Ogas R."/>
            <person name="Tomko P."/>
            <person name="Gavelis G."/>
            <person name="Widhalm J.R."/>
            <person name="Wisecaver J.H."/>
        </authorList>
    </citation>
    <scope>NUCLEOTIDE SEQUENCE</scope>
    <source>
        <strain evidence="2">ECLA1</strain>
    </source>
</reference>
<name>A0AAE0Z2I6_9GAST</name>
<dbReference type="EMBL" id="JAWDGP010004927">
    <property type="protein sequence ID" value="KAK3761091.1"/>
    <property type="molecule type" value="Genomic_DNA"/>
</dbReference>
<feature type="region of interest" description="Disordered" evidence="1">
    <location>
        <begin position="25"/>
        <end position="52"/>
    </location>
</feature>
<gene>
    <name evidence="2" type="ORF">RRG08_022495</name>
</gene>
<protein>
    <submittedName>
        <fullName evidence="2">Uncharacterized protein</fullName>
    </submittedName>
</protein>
<evidence type="ECO:0000313" key="3">
    <source>
        <dbReference type="Proteomes" id="UP001283361"/>
    </source>
</evidence>
<sequence length="287" mass="32832">MPTLLRLGRAAEEIIEREALDRPELHGSLDKNSASHLMGRTNEPLPAERERSAKVPAGLRASVLYRETGQAVRGVLTSSSPGAGAKCAQVKRSEFCSISFRHHCGWMGRLRFKSVEWKRGQVGWLRLHYTKINQVALLMTEVIKHHWPFQQRSHDHQRRIHQRNQIDSNTDNTIFSHHKQPHGKTNTDNTIFSHHKQPHGKTNTDNTIFSHHKQPHGKTNTDNTIFSHHKQPHGKTNTDNTIFSHHKQPHGKTNTDNTIFSPHEQPHGKTNTDNTIFSPHEQPHGRL</sequence>
<evidence type="ECO:0000256" key="1">
    <source>
        <dbReference type="SAM" id="MobiDB-lite"/>
    </source>
</evidence>
<evidence type="ECO:0000313" key="2">
    <source>
        <dbReference type="EMBL" id="KAK3761091.1"/>
    </source>
</evidence>